<dbReference type="GO" id="GO:0016618">
    <property type="term" value="F:hydroxypyruvate reductase [NAD(P)H] activity"/>
    <property type="evidence" value="ECO:0007669"/>
    <property type="project" value="TreeGrafter"/>
</dbReference>
<reference evidence="5 6" key="1">
    <citation type="submission" date="2019-07" db="EMBL/GenBank/DDBJ databases">
        <title>Whole genome shotgun sequence of Reyranella soli NBRC 108950.</title>
        <authorList>
            <person name="Hosoyama A."/>
            <person name="Uohara A."/>
            <person name="Ohji S."/>
            <person name="Ichikawa N."/>
        </authorList>
    </citation>
    <scope>NUCLEOTIDE SEQUENCE [LARGE SCALE GENOMIC DNA]</scope>
    <source>
        <strain evidence="5 6">NBRC 108950</strain>
    </source>
</reference>
<dbReference type="GO" id="GO:0047545">
    <property type="term" value="F:(S)-2-hydroxyglutarate dehydrogenase activity"/>
    <property type="evidence" value="ECO:0007669"/>
    <property type="project" value="UniProtKB-ARBA"/>
</dbReference>
<dbReference type="Pfam" id="PF02826">
    <property type="entry name" value="2-Hacid_dh_C"/>
    <property type="match status" value="1"/>
</dbReference>
<comment type="similarity">
    <text evidence="1">Belongs to the D-isomer specific 2-hydroxyacid dehydrogenase family.</text>
</comment>
<dbReference type="Gene3D" id="3.40.50.720">
    <property type="entry name" value="NAD(P)-binding Rossmann-like Domain"/>
    <property type="match status" value="2"/>
</dbReference>
<dbReference type="InterPro" id="IPR050223">
    <property type="entry name" value="D-isomer_2-hydroxyacid_DH"/>
</dbReference>
<dbReference type="GO" id="GO:0003714">
    <property type="term" value="F:transcription corepressor activity"/>
    <property type="evidence" value="ECO:0007669"/>
    <property type="project" value="InterPro"/>
</dbReference>
<dbReference type="SUPFAM" id="SSF51735">
    <property type="entry name" value="NAD(P)-binding Rossmann-fold domains"/>
    <property type="match status" value="1"/>
</dbReference>
<evidence type="ECO:0000256" key="1">
    <source>
        <dbReference type="ARBA" id="ARBA00005854"/>
    </source>
</evidence>
<dbReference type="InterPro" id="IPR036291">
    <property type="entry name" value="NAD(P)-bd_dom_sf"/>
</dbReference>
<dbReference type="InterPro" id="IPR006140">
    <property type="entry name" value="D-isomer_DH_NAD-bd"/>
</dbReference>
<dbReference type="InterPro" id="IPR043322">
    <property type="entry name" value="CtBP"/>
</dbReference>
<dbReference type="GO" id="GO:0051287">
    <property type="term" value="F:NAD binding"/>
    <property type="evidence" value="ECO:0007669"/>
    <property type="project" value="InterPro"/>
</dbReference>
<dbReference type="Proteomes" id="UP000321058">
    <property type="component" value="Unassembled WGS sequence"/>
</dbReference>
<dbReference type="PANTHER" id="PTHR10996:SF283">
    <property type="entry name" value="GLYOXYLATE_HYDROXYPYRUVATE REDUCTASE B"/>
    <property type="match status" value="1"/>
</dbReference>
<evidence type="ECO:0000256" key="2">
    <source>
        <dbReference type="ARBA" id="ARBA00023002"/>
    </source>
</evidence>
<dbReference type="GO" id="GO:0005829">
    <property type="term" value="C:cytosol"/>
    <property type="evidence" value="ECO:0007669"/>
    <property type="project" value="TreeGrafter"/>
</dbReference>
<organism evidence="5 6">
    <name type="scientific">Reyranella soli</name>
    <dbReference type="NCBI Taxonomy" id="1230389"/>
    <lineage>
        <taxon>Bacteria</taxon>
        <taxon>Pseudomonadati</taxon>
        <taxon>Pseudomonadota</taxon>
        <taxon>Alphaproteobacteria</taxon>
        <taxon>Hyphomicrobiales</taxon>
        <taxon>Reyranellaceae</taxon>
        <taxon>Reyranella</taxon>
    </lineage>
</organism>
<dbReference type="EMBL" id="BKAJ01000072">
    <property type="protein sequence ID" value="GEP56941.1"/>
    <property type="molecule type" value="Genomic_DNA"/>
</dbReference>
<dbReference type="PANTHER" id="PTHR10996">
    <property type="entry name" value="2-HYDROXYACID DEHYDROGENASE-RELATED"/>
    <property type="match status" value="1"/>
</dbReference>
<comment type="caution">
    <text evidence="5">The sequence shown here is derived from an EMBL/GenBank/DDBJ whole genome shotgun (WGS) entry which is preliminary data.</text>
</comment>
<proteinExistence type="inferred from homology"/>
<gene>
    <name evidence="5" type="ORF">RSO01_41070</name>
</gene>
<keyword evidence="6" id="KW-1185">Reference proteome</keyword>
<dbReference type="GO" id="GO:0004617">
    <property type="term" value="F:phosphoglycerate dehydrogenase activity"/>
    <property type="evidence" value="ECO:0007669"/>
    <property type="project" value="UniProtKB-ARBA"/>
</dbReference>
<sequence>MARFKIVTTGPGNTDHSLEMETLGPLGAEIVEVTGGDDELMKAVADADAIYAKGRPRITAKVIEAGKKLKVVSLGSVGVDSVDVDAASALGIPVTNCPDTFIEEVADHAMTLILASWRRLVVQDQMVRKGEWTKARPMLYQFPRLMGMTLGFISFGHVARAVSKRAAPFGFQMLAYDPYIEELVMSEHGVQPVGYDELLQRSDIISMHAPGTKDAHHLMKEQHFRKMKKTSLFVNTGRGSTVDEAALIKALQEGWIAGAGLDVMEVEPIGNNNPMLGMENVIMTAHVASASSRFDVARKRRVGAELSLVLSGKWPRACVNPAILEKSKLVRWQPFSMERGPGN</sequence>
<dbReference type="AlphaFoldDB" id="A0A512NDB7"/>
<evidence type="ECO:0000256" key="3">
    <source>
        <dbReference type="ARBA" id="ARBA00023027"/>
    </source>
</evidence>
<dbReference type="GO" id="GO:0030267">
    <property type="term" value="F:glyoxylate reductase (NADPH) activity"/>
    <property type="evidence" value="ECO:0007669"/>
    <property type="project" value="TreeGrafter"/>
</dbReference>
<dbReference type="GO" id="GO:0006564">
    <property type="term" value="P:L-serine biosynthetic process"/>
    <property type="evidence" value="ECO:0007669"/>
    <property type="project" value="UniProtKB-ARBA"/>
</dbReference>
<keyword evidence="2" id="KW-0560">Oxidoreductase</keyword>
<evidence type="ECO:0000313" key="6">
    <source>
        <dbReference type="Proteomes" id="UP000321058"/>
    </source>
</evidence>
<dbReference type="RefSeq" id="WP_246158619.1">
    <property type="nucleotide sequence ID" value="NZ_BKAJ01000072.1"/>
</dbReference>
<name>A0A512NDB7_9HYPH</name>
<keyword evidence="3" id="KW-0520">NAD</keyword>
<accession>A0A512NDB7</accession>
<dbReference type="CDD" id="cd05299">
    <property type="entry name" value="CtBP_dh"/>
    <property type="match status" value="1"/>
</dbReference>
<dbReference type="FunFam" id="3.40.50.720:FF:000041">
    <property type="entry name" value="D-3-phosphoglycerate dehydrogenase"/>
    <property type="match status" value="1"/>
</dbReference>
<evidence type="ECO:0000313" key="5">
    <source>
        <dbReference type="EMBL" id="GEP56941.1"/>
    </source>
</evidence>
<protein>
    <submittedName>
        <fullName evidence="5">2-ketogluconate reductase</fullName>
    </submittedName>
</protein>
<feature type="domain" description="D-isomer specific 2-hydroxyacid dehydrogenase NAD-binding" evidence="4">
    <location>
        <begin position="110"/>
        <end position="288"/>
    </location>
</feature>
<evidence type="ECO:0000259" key="4">
    <source>
        <dbReference type="Pfam" id="PF02826"/>
    </source>
</evidence>
<dbReference type="SUPFAM" id="SSF52283">
    <property type="entry name" value="Formate/glycerate dehydrogenase catalytic domain-like"/>
    <property type="match status" value="1"/>
</dbReference>